<evidence type="ECO:0000259" key="10">
    <source>
        <dbReference type="Pfam" id="PF01011"/>
    </source>
</evidence>
<dbReference type="GO" id="GO:0016020">
    <property type="term" value="C:membrane"/>
    <property type="evidence" value="ECO:0007669"/>
    <property type="project" value="InterPro"/>
</dbReference>
<feature type="domain" description="Pyrrolo-quinoline quinone repeat" evidence="10">
    <location>
        <begin position="47"/>
        <end position="371"/>
    </location>
</feature>
<evidence type="ECO:0000256" key="9">
    <source>
        <dbReference type="SAM" id="SignalP"/>
    </source>
</evidence>
<dbReference type="PANTHER" id="PTHR32303">
    <property type="entry name" value="QUINOPROTEIN ALCOHOL DEHYDROGENASE (CYTOCHROME C)"/>
    <property type="match status" value="1"/>
</dbReference>
<gene>
    <name evidence="11" type="ORF">E2493_07380</name>
</gene>
<feature type="signal peptide" evidence="9">
    <location>
        <begin position="1"/>
        <end position="26"/>
    </location>
</feature>
<comment type="caution">
    <text evidence="11">The sequence shown here is derived from an EMBL/GenBank/DDBJ whole genome shotgun (WGS) entry which is preliminary data.</text>
</comment>
<dbReference type="PANTHER" id="PTHR32303:SF4">
    <property type="entry name" value="QUINOPROTEIN GLUCOSE DEHYDROGENASE"/>
    <property type="match status" value="1"/>
</dbReference>
<dbReference type="GO" id="GO:0016614">
    <property type="term" value="F:oxidoreductase activity, acting on CH-OH group of donors"/>
    <property type="evidence" value="ECO:0007669"/>
    <property type="project" value="InterPro"/>
</dbReference>
<feature type="binding site" evidence="6">
    <location>
        <position position="142"/>
    </location>
    <ligand>
        <name>pyrroloquinoline quinone</name>
        <dbReference type="ChEBI" id="CHEBI:58442"/>
    </ligand>
</feature>
<feature type="binding site" evidence="7">
    <location>
        <position position="330"/>
    </location>
    <ligand>
        <name>Ca(2+)</name>
        <dbReference type="ChEBI" id="CHEBI:29108"/>
    </ligand>
</feature>
<keyword evidence="9" id="KW-0732">Signal</keyword>
<dbReference type="NCBIfam" id="TIGR03075">
    <property type="entry name" value="PQQ_enz_alc_DH"/>
    <property type="match status" value="1"/>
</dbReference>
<keyword evidence="7" id="KW-0106">Calcium</keyword>
<dbReference type="EMBL" id="SPDV01000011">
    <property type="protein sequence ID" value="TFI58881.1"/>
    <property type="molecule type" value="Genomic_DNA"/>
</dbReference>
<feature type="binding site" evidence="6">
    <location>
        <position position="268"/>
    </location>
    <ligand>
        <name>pyrroloquinoline quinone</name>
        <dbReference type="ChEBI" id="CHEBI:58442"/>
    </ligand>
</feature>
<evidence type="ECO:0000256" key="5">
    <source>
        <dbReference type="PIRSR" id="PIRSR617512-1"/>
    </source>
</evidence>
<dbReference type="InterPro" id="IPR018391">
    <property type="entry name" value="PQQ_b-propeller_rpt"/>
</dbReference>
<feature type="active site" description="Proton acceptor" evidence="5">
    <location>
        <position position="330"/>
    </location>
</feature>
<dbReference type="Gene3D" id="2.140.10.10">
    <property type="entry name" value="Quinoprotein alcohol dehydrogenase-like superfamily"/>
    <property type="match status" value="1"/>
</dbReference>
<dbReference type="RefSeq" id="WP_135085276.1">
    <property type="nucleotide sequence ID" value="NZ_SPDV01000011.1"/>
</dbReference>
<evidence type="ECO:0000313" key="11">
    <source>
        <dbReference type="EMBL" id="TFI58881.1"/>
    </source>
</evidence>
<protein>
    <submittedName>
        <fullName evidence="11">PQQ-dependent dehydrogenase, methanol/ethanol family</fullName>
        <ecNumber evidence="11">1.1.2.-</ecNumber>
    </submittedName>
</protein>
<dbReference type="OrthoDB" id="9794322at2"/>
<evidence type="ECO:0000313" key="12">
    <source>
        <dbReference type="Proteomes" id="UP000298213"/>
    </source>
</evidence>
<dbReference type="SMART" id="SM00564">
    <property type="entry name" value="PQQ"/>
    <property type="match status" value="5"/>
</dbReference>
<dbReference type="EC" id="1.1.2.-" evidence="11"/>
<keyword evidence="8" id="KW-1015">Disulfide bond</keyword>
<evidence type="ECO:0000256" key="7">
    <source>
        <dbReference type="PIRSR" id="PIRSR617512-3"/>
    </source>
</evidence>
<comment type="similarity">
    <text evidence="1">Belongs to the bacterial PQQ dehydrogenase family.</text>
</comment>
<evidence type="ECO:0000256" key="4">
    <source>
        <dbReference type="ARBA" id="ARBA00023002"/>
    </source>
</evidence>
<accession>A0A4Y8ZS83</accession>
<dbReference type="SUPFAM" id="SSF50998">
    <property type="entry name" value="Quinoprotein alcohol dehydrogenase-like"/>
    <property type="match status" value="1"/>
</dbReference>
<dbReference type="AlphaFoldDB" id="A0A4Y8ZS83"/>
<dbReference type="Proteomes" id="UP000298213">
    <property type="component" value="Unassembled WGS sequence"/>
</dbReference>
<proteinExistence type="inferred from homology"/>
<keyword evidence="3 6" id="KW-0634">PQQ</keyword>
<evidence type="ECO:0000256" key="3">
    <source>
        <dbReference type="ARBA" id="ARBA00022891"/>
    </source>
</evidence>
<evidence type="ECO:0000256" key="1">
    <source>
        <dbReference type="ARBA" id="ARBA00008156"/>
    </source>
</evidence>
<dbReference type="InterPro" id="IPR002372">
    <property type="entry name" value="PQQ_rpt_dom"/>
</dbReference>
<dbReference type="Pfam" id="PF01011">
    <property type="entry name" value="PQQ"/>
    <property type="match status" value="2"/>
</dbReference>
<comment type="cofactor">
    <cofactor evidence="7">
        <name>Ca(2+)</name>
        <dbReference type="ChEBI" id="CHEBI:29108"/>
    </cofactor>
    <text evidence="7">Binds 1 Ca(2+) ion per subunit.</text>
</comment>
<feature type="binding site" evidence="7">
    <location>
        <position position="204"/>
    </location>
    <ligand>
        <name>Ca(2+)</name>
        <dbReference type="ChEBI" id="CHEBI:29108"/>
    </ligand>
</feature>
<evidence type="ECO:0000256" key="6">
    <source>
        <dbReference type="PIRSR" id="PIRSR617512-2"/>
    </source>
</evidence>
<sequence length="604" mass="65130">MRHALVIRSKVALLAFLLLACPGSQAVGQGNGARAPAAASPPDDGQWTMAAKDYASTRFSALGEINRANVSRLKLAFSFDTQNRRGHEAAPLVVGSMMYIITPYPNHVWALDLARGGRLVWVFRPRPKPASQGVACCDVVNRGGTYSNGNIYFATLDGDVFAIRASNGHQVWRTSVADINKGETVTMAPLVAEGKVLVGNSGGEFGVRGWLTALDAASGKLAWRAYSTGPDADVLIGPQFKPFYAMDRGKDLGVKSWPPEAWKTGGGTTWGWISYDPATRTLFQGTGNAGPWNPHQRPGDNKWTSGVFARDIATGQARWFYQSSPHDHFDHDDINESILLDMPVGGRMRQVLVRPGRNGYMYVIDRGTGQVLSADPYGFINSAKGVDLKTGRLIPVEEKVPQEGRVTRNICPAAPGAKDWNPSAFSPRTGLLYVPHLNLCMDMGVIEANYIAGTPYLGAEVKMYAGPGGHRGVLTAWDPVRRKAAWEIREDLPLWSGALATAGDLVFYGTMDGRFKAVDGRTGKLLWQEQLESGIIGQPITYRGPDGRQYVAILSGVGGWAGAIVSGQLDPGDPTSALGFVNAMRDLPGKTKAGGRLYVFALPQ</sequence>
<feature type="chain" id="PRO_5021496584" evidence="9">
    <location>
        <begin position="27"/>
        <end position="604"/>
    </location>
</feature>
<dbReference type="GO" id="GO:0005509">
    <property type="term" value="F:calcium ion binding"/>
    <property type="evidence" value="ECO:0007669"/>
    <property type="project" value="InterPro"/>
</dbReference>
<feature type="binding site" evidence="6">
    <location>
        <position position="186"/>
    </location>
    <ligand>
        <name>pyrroloquinoline quinone</name>
        <dbReference type="ChEBI" id="CHEBI:58442"/>
    </ligand>
</feature>
<evidence type="ECO:0000256" key="2">
    <source>
        <dbReference type="ARBA" id="ARBA00022723"/>
    </source>
</evidence>
<keyword evidence="4 11" id="KW-0560">Oxidoreductase</keyword>
<organism evidence="11 12">
    <name type="scientific">Sphingomonas parva</name>
    <dbReference type="NCBI Taxonomy" id="2555898"/>
    <lineage>
        <taxon>Bacteria</taxon>
        <taxon>Pseudomonadati</taxon>
        <taxon>Pseudomonadota</taxon>
        <taxon>Alphaproteobacteria</taxon>
        <taxon>Sphingomonadales</taxon>
        <taxon>Sphingomonadaceae</taxon>
        <taxon>Sphingomonas</taxon>
    </lineage>
</organism>
<comment type="cofactor">
    <cofactor evidence="6">
        <name>pyrroloquinoline quinone</name>
        <dbReference type="ChEBI" id="CHEBI:58442"/>
    </cofactor>
    <text evidence="6">Binds 1 PQQ group per subunit.</text>
</comment>
<dbReference type="PROSITE" id="PS51257">
    <property type="entry name" value="PROKAR_LIPOPROTEIN"/>
    <property type="match status" value="1"/>
</dbReference>
<reference evidence="11 12" key="1">
    <citation type="submission" date="2019-03" db="EMBL/GenBank/DDBJ databases">
        <title>Genome sequence of Sphingomonas sp. 17J27-24.</title>
        <authorList>
            <person name="Kim M."/>
            <person name="Maeng S."/>
            <person name="Sathiyaraj S."/>
        </authorList>
    </citation>
    <scope>NUCLEOTIDE SEQUENCE [LARGE SCALE GENOMIC DNA]</scope>
    <source>
        <strain evidence="11 12">17J27-24</strain>
    </source>
</reference>
<evidence type="ECO:0000256" key="8">
    <source>
        <dbReference type="PIRSR" id="PIRSR617512-4"/>
    </source>
</evidence>
<keyword evidence="12" id="KW-1185">Reference proteome</keyword>
<feature type="disulfide bond" evidence="8">
    <location>
        <begin position="136"/>
        <end position="137"/>
    </location>
</feature>
<name>A0A4Y8ZS83_9SPHN</name>
<dbReference type="InterPro" id="IPR017512">
    <property type="entry name" value="PQQ_MeOH/EtOH_DH"/>
</dbReference>
<feature type="binding site" evidence="6">
    <location>
        <position position="88"/>
    </location>
    <ligand>
        <name>pyrroloquinoline quinone</name>
        <dbReference type="ChEBI" id="CHEBI:58442"/>
    </ligand>
</feature>
<feature type="domain" description="Pyrrolo-quinoline quinone repeat" evidence="10">
    <location>
        <begin position="488"/>
        <end position="551"/>
    </location>
</feature>
<keyword evidence="2 7" id="KW-0479">Metal-binding</keyword>
<dbReference type="InterPro" id="IPR011047">
    <property type="entry name" value="Quinoprotein_ADH-like_sf"/>
</dbReference>
<feature type="binding site" evidence="7">
    <location>
        <position position="288"/>
    </location>
    <ligand>
        <name>Ca(2+)</name>
        <dbReference type="ChEBI" id="CHEBI:29108"/>
    </ligand>
</feature>